<evidence type="ECO:0000256" key="7">
    <source>
        <dbReference type="RuleBase" id="RU365034"/>
    </source>
</evidence>
<dbReference type="InterPro" id="IPR015424">
    <property type="entry name" value="PyrdxlP-dep_Trfase"/>
</dbReference>
<evidence type="ECO:0000313" key="9">
    <source>
        <dbReference type="Proteomes" id="UP001301140"/>
    </source>
</evidence>
<dbReference type="Gene3D" id="3.90.1150.10">
    <property type="entry name" value="Aspartate Aminotransferase, domain 1"/>
    <property type="match status" value="1"/>
</dbReference>
<dbReference type="NCBIfam" id="NF006733">
    <property type="entry name" value="PRK09264.1"/>
    <property type="match status" value="1"/>
</dbReference>
<dbReference type="EMBL" id="JARGEQ010000016">
    <property type="protein sequence ID" value="MDF1585277.1"/>
    <property type="molecule type" value="Genomic_DNA"/>
</dbReference>
<keyword evidence="4 7" id="KW-0808">Transferase</keyword>
<dbReference type="NCBIfam" id="TIGR00709">
    <property type="entry name" value="dat"/>
    <property type="match status" value="1"/>
</dbReference>
<dbReference type="NCBIfam" id="TIGR02407">
    <property type="entry name" value="ectoine_ectB"/>
    <property type="match status" value="1"/>
</dbReference>
<dbReference type="InterPro" id="IPR049704">
    <property type="entry name" value="Aminotrans_3_PPA_site"/>
</dbReference>
<keyword evidence="9" id="KW-1185">Reference proteome</keyword>
<dbReference type="CDD" id="cd00610">
    <property type="entry name" value="OAT_like"/>
    <property type="match status" value="1"/>
</dbReference>
<proteinExistence type="inferred from homology"/>
<dbReference type="SUPFAM" id="SSF53383">
    <property type="entry name" value="PLP-dependent transferases"/>
    <property type="match status" value="1"/>
</dbReference>
<reference evidence="8 9" key="1">
    <citation type="submission" date="2023-03" db="EMBL/GenBank/DDBJ databases">
        <title>YIM 152171 draft genome.</title>
        <authorList>
            <person name="Yang Z."/>
        </authorList>
    </citation>
    <scope>NUCLEOTIDE SEQUENCE [LARGE SCALE GENOMIC DNA]</scope>
    <source>
        <strain evidence="8 9">YIM 152171</strain>
    </source>
</reference>
<comment type="catalytic activity">
    <reaction evidence="7">
        <text>L-2,4-diaminobutanoate + 2-oxoglutarate = L-aspartate 4-semialdehyde + L-glutamate</text>
        <dbReference type="Rhea" id="RHEA:11160"/>
        <dbReference type="ChEBI" id="CHEBI:16810"/>
        <dbReference type="ChEBI" id="CHEBI:29985"/>
        <dbReference type="ChEBI" id="CHEBI:58761"/>
        <dbReference type="ChEBI" id="CHEBI:537519"/>
        <dbReference type="EC" id="2.6.1.76"/>
    </reaction>
</comment>
<dbReference type="PROSITE" id="PS00600">
    <property type="entry name" value="AA_TRANSFER_CLASS_3"/>
    <property type="match status" value="1"/>
</dbReference>
<keyword evidence="3 7" id="KW-0032">Aminotransferase</keyword>
<dbReference type="AlphaFoldDB" id="A0AAP3UXM5"/>
<protein>
    <recommendedName>
        <fullName evidence="7">Diaminobutyrate--2-oxoglutarate transaminase</fullName>
        <ecNumber evidence="7">2.6.1.76</ecNumber>
    </recommendedName>
    <alternativeName>
        <fullName evidence="7">DABA aminotransferase</fullName>
    </alternativeName>
</protein>
<comment type="pathway">
    <text evidence="7">Amine and polyamine biosynthesis; ectoine biosynthesis; L-ectoine from L-aspartate 4-semialdehyde: step 1/3.</text>
</comment>
<dbReference type="PANTHER" id="PTHR43552:SF2">
    <property type="entry name" value="DIAMINOBUTYRATE--2-OXOGLUTARATE TRANSAMINASE"/>
    <property type="match status" value="1"/>
</dbReference>
<dbReference type="GO" id="GO:0019491">
    <property type="term" value="P:ectoine biosynthetic process"/>
    <property type="evidence" value="ECO:0007669"/>
    <property type="project" value="InterPro"/>
</dbReference>
<dbReference type="InterPro" id="IPR004637">
    <property type="entry name" value="Dat"/>
</dbReference>
<dbReference type="Proteomes" id="UP001301140">
    <property type="component" value="Unassembled WGS sequence"/>
</dbReference>
<dbReference type="GO" id="GO:0030170">
    <property type="term" value="F:pyridoxal phosphate binding"/>
    <property type="evidence" value="ECO:0007669"/>
    <property type="project" value="InterPro"/>
</dbReference>
<evidence type="ECO:0000256" key="1">
    <source>
        <dbReference type="ARBA" id="ARBA00001933"/>
    </source>
</evidence>
<comment type="cofactor">
    <cofactor evidence="1 7">
        <name>pyridoxal 5'-phosphate</name>
        <dbReference type="ChEBI" id="CHEBI:597326"/>
    </cofactor>
</comment>
<evidence type="ECO:0000256" key="5">
    <source>
        <dbReference type="ARBA" id="ARBA00022898"/>
    </source>
</evidence>
<comment type="caution">
    <text evidence="8">The sequence shown here is derived from an EMBL/GenBank/DDBJ whole genome shotgun (WGS) entry which is preliminary data.</text>
</comment>
<sequence>MPTGTDEPRHTPEKTASARLESNVRSYCRSLPARFARARGATLEAADGTRYIDFLAGCSTLNYGHNDPDLKAALLDYIEKDGLAHGLDFYSDAKEAFLEEFERTILEPRKLDYRLQFPGPTGANAVEAALKLARKITGRHNVIAFTNGFHGVTVGALAATGNGTHRGAAGVQLGGVTRLPYDGYLGADVDTAAILERMLADPSGGVDAPAAIIVETVQGEGGLNVASAAWLRRIEALARENGALFIIDDIQAGCGRTGSFFSFEQAGVSPDIVTLAKSLSGMGLPFAVTLMKRDLDQWAPGEHNGTFRGNCHAFVTARAALEKFWRDDRLQKDVARKGEILRERLEAMAKKHPGQTFTKGRGMMRGIDVGTGETADAIVAECFANGLVIETSGGHGQIMKVLAPLTIADDELARGLDILEQAMDAVLGSLAVAAE</sequence>
<dbReference type="Gene3D" id="3.40.640.10">
    <property type="entry name" value="Type I PLP-dependent aspartate aminotransferase-like (Major domain)"/>
    <property type="match status" value="1"/>
</dbReference>
<dbReference type="InterPro" id="IPR015422">
    <property type="entry name" value="PyrdxlP-dep_Trfase_small"/>
</dbReference>
<name>A0AAP3UXM5_9PROT</name>
<dbReference type="GO" id="GO:0045303">
    <property type="term" value="F:diaminobutyrate-2-oxoglutarate transaminase activity"/>
    <property type="evidence" value="ECO:0007669"/>
    <property type="project" value="UniProtKB-EC"/>
</dbReference>
<gene>
    <name evidence="8" type="primary">ectB</name>
    <name evidence="8" type="ORF">PZ740_02635</name>
</gene>
<dbReference type="InterPro" id="IPR012773">
    <property type="entry name" value="Ectoine_EctB"/>
</dbReference>
<dbReference type="RefSeq" id="WP_327787692.1">
    <property type="nucleotide sequence ID" value="NZ_JARGEQ010000016.1"/>
</dbReference>
<evidence type="ECO:0000256" key="4">
    <source>
        <dbReference type="ARBA" id="ARBA00022679"/>
    </source>
</evidence>
<evidence type="ECO:0000256" key="2">
    <source>
        <dbReference type="ARBA" id="ARBA00008954"/>
    </source>
</evidence>
<evidence type="ECO:0000313" key="8">
    <source>
        <dbReference type="EMBL" id="MDF1585277.1"/>
    </source>
</evidence>
<dbReference type="GO" id="GO:0047307">
    <property type="term" value="F:diaminobutyrate-pyruvate transaminase activity"/>
    <property type="evidence" value="ECO:0007669"/>
    <property type="project" value="InterPro"/>
</dbReference>
<dbReference type="PIRSF" id="PIRSF000521">
    <property type="entry name" value="Transaminase_4ab_Lys_Orn"/>
    <property type="match status" value="1"/>
</dbReference>
<accession>A0AAP3UXM5</accession>
<evidence type="ECO:0000256" key="6">
    <source>
        <dbReference type="RuleBase" id="RU003560"/>
    </source>
</evidence>
<dbReference type="InterPro" id="IPR015421">
    <property type="entry name" value="PyrdxlP-dep_Trfase_major"/>
</dbReference>
<keyword evidence="5 6" id="KW-0663">Pyridoxal phosphate</keyword>
<evidence type="ECO:0000256" key="3">
    <source>
        <dbReference type="ARBA" id="ARBA00022576"/>
    </source>
</evidence>
<dbReference type="InterPro" id="IPR005814">
    <property type="entry name" value="Aminotrans_3"/>
</dbReference>
<dbReference type="EC" id="2.6.1.76" evidence="7"/>
<dbReference type="PANTHER" id="PTHR43552">
    <property type="entry name" value="DIAMINOBUTYRATE--2-OXOGLUTARATE AMINOTRANSFERASE"/>
    <property type="match status" value="1"/>
</dbReference>
<comment type="function">
    <text evidence="7">Catalyzes reversively the conversion of L-aspartate beta-semialdehyde (ASA) to L-2,4-diaminobutyrate (DABA) by transamination with L-glutamate.</text>
</comment>
<dbReference type="Pfam" id="PF00202">
    <property type="entry name" value="Aminotran_3"/>
    <property type="match status" value="1"/>
</dbReference>
<organism evidence="8 9">
    <name type="scientific">Marinimicrococcus flavescens</name>
    <dbReference type="NCBI Taxonomy" id="3031815"/>
    <lineage>
        <taxon>Bacteria</taxon>
        <taxon>Pseudomonadati</taxon>
        <taxon>Pseudomonadota</taxon>
        <taxon>Alphaproteobacteria</taxon>
        <taxon>Geminicoccales</taxon>
        <taxon>Geminicoccaceae</taxon>
        <taxon>Marinimicrococcus</taxon>
    </lineage>
</organism>
<comment type="similarity">
    <text evidence="2 6">Belongs to the class-III pyridoxal-phosphate-dependent aminotransferase family.</text>
</comment>